<dbReference type="PROSITE" id="PS50853">
    <property type="entry name" value="FN3"/>
    <property type="match status" value="3"/>
</dbReference>
<dbReference type="InterPro" id="IPR036116">
    <property type="entry name" value="FN3_sf"/>
</dbReference>
<proteinExistence type="predicted"/>
<organism evidence="4 5">
    <name type="scientific">Dibothriocephalus latus</name>
    <name type="common">Fish tapeworm</name>
    <name type="synonym">Diphyllobothrium latum</name>
    <dbReference type="NCBI Taxonomy" id="60516"/>
    <lineage>
        <taxon>Eukaryota</taxon>
        <taxon>Metazoa</taxon>
        <taxon>Spiralia</taxon>
        <taxon>Lophotrochozoa</taxon>
        <taxon>Platyhelminthes</taxon>
        <taxon>Cestoda</taxon>
        <taxon>Eucestoda</taxon>
        <taxon>Diphyllobothriidea</taxon>
        <taxon>Diphyllobothriidae</taxon>
        <taxon>Dibothriocephalus</taxon>
    </lineage>
</organism>
<protein>
    <recommendedName>
        <fullName evidence="3">Fibronectin type-III domain-containing protein</fullName>
    </recommendedName>
</protein>
<evidence type="ECO:0000256" key="2">
    <source>
        <dbReference type="SAM" id="MobiDB-lite"/>
    </source>
</evidence>
<dbReference type="AlphaFoldDB" id="A0A3P7LG88"/>
<dbReference type="Gene3D" id="2.60.40.10">
    <property type="entry name" value="Immunoglobulins"/>
    <property type="match status" value="3"/>
</dbReference>
<dbReference type="InterPro" id="IPR003961">
    <property type="entry name" value="FN3_dom"/>
</dbReference>
<reference evidence="4 5" key="1">
    <citation type="submission" date="2018-11" db="EMBL/GenBank/DDBJ databases">
        <authorList>
            <consortium name="Pathogen Informatics"/>
        </authorList>
    </citation>
    <scope>NUCLEOTIDE SEQUENCE [LARGE SCALE GENOMIC DNA]</scope>
</reference>
<feature type="domain" description="Fibronectin type-III" evidence="3">
    <location>
        <begin position="129"/>
        <end position="220"/>
    </location>
</feature>
<evidence type="ECO:0000313" key="5">
    <source>
        <dbReference type="Proteomes" id="UP000281553"/>
    </source>
</evidence>
<dbReference type="Pfam" id="PF00041">
    <property type="entry name" value="fn3"/>
    <property type="match status" value="3"/>
</dbReference>
<dbReference type="Proteomes" id="UP000281553">
    <property type="component" value="Unassembled WGS sequence"/>
</dbReference>
<name>A0A3P7LG88_DIBLA</name>
<dbReference type="PANTHER" id="PTHR46708:SF2">
    <property type="entry name" value="FIBRONECTIN TYPE-III DOMAIN-CONTAINING PROTEIN"/>
    <property type="match status" value="1"/>
</dbReference>
<gene>
    <name evidence="4" type="ORF">DILT_LOCUS4809</name>
</gene>
<evidence type="ECO:0000313" key="4">
    <source>
        <dbReference type="EMBL" id="VDN08978.1"/>
    </source>
</evidence>
<evidence type="ECO:0000259" key="3">
    <source>
        <dbReference type="PROSITE" id="PS50853"/>
    </source>
</evidence>
<keyword evidence="5" id="KW-1185">Reference proteome</keyword>
<dbReference type="EMBL" id="UYRU01046157">
    <property type="protein sequence ID" value="VDN08978.1"/>
    <property type="molecule type" value="Genomic_DNA"/>
</dbReference>
<evidence type="ECO:0000256" key="1">
    <source>
        <dbReference type="ARBA" id="ARBA00022737"/>
    </source>
</evidence>
<dbReference type="SMART" id="SM00060">
    <property type="entry name" value="FN3"/>
    <property type="match status" value="3"/>
</dbReference>
<feature type="region of interest" description="Disordered" evidence="2">
    <location>
        <begin position="1"/>
        <end position="36"/>
    </location>
</feature>
<dbReference type="CDD" id="cd00063">
    <property type="entry name" value="FN3"/>
    <property type="match status" value="3"/>
</dbReference>
<dbReference type="InterPro" id="IPR013783">
    <property type="entry name" value="Ig-like_fold"/>
</dbReference>
<dbReference type="OrthoDB" id="261433at2759"/>
<sequence length="339" mass="37791">MLNKLLSGRDEQALTESSTFSVAHQTPTPPAAEGNVKNVKAIVKSPTKIDLYWDAGPSPDNEPQVFEVTVTPSDRPTITSTEKWVDIEDLEPSTEYEFHVYRRQKDSTRKEPGVKITAKTLDPATPPAAEVNVQDVKAVTKSPTKIDLLWDAGPSPDNEPQVFEVTVTPGDRPVITSPEKWVEVEDLEPSTEYEFHVYLRQEDGTRKEPGVKITARTLDPAEENVQNVNAVTKSSTQIDLTWDASPRSDNESQEFEFTVTPGDRAPIITAERHASVESLNSSTEYEFHVYLRDKNGARKEPGVNATVATFVSERTGVLMLRRGGCRDCDPIDCHRKIWS</sequence>
<feature type="domain" description="Fibronectin type-III" evidence="3">
    <location>
        <begin position="35"/>
        <end position="123"/>
    </location>
</feature>
<dbReference type="PANTHER" id="PTHR46708">
    <property type="entry name" value="TENASCIN"/>
    <property type="match status" value="1"/>
</dbReference>
<accession>A0A3P7LG88</accession>
<feature type="domain" description="Fibronectin type-III" evidence="3">
    <location>
        <begin position="221"/>
        <end position="315"/>
    </location>
</feature>
<keyword evidence="1" id="KW-0677">Repeat</keyword>
<dbReference type="SUPFAM" id="SSF49265">
    <property type="entry name" value="Fibronectin type III"/>
    <property type="match status" value="2"/>
</dbReference>
<feature type="compositionally biased region" description="Polar residues" evidence="2">
    <location>
        <begin position="14"/>
        <end position="26"/>
    </location>
</feature>
<dbReference type="InterPro" id="IPR050991">
    <property type="entry name" value="ECM_Regulatory_Proteins"/>
</dbReference>